<dbReference type="GO" id="GO:0003964">
    <property type="term" value="F:RNA-directed DNA polymerase activity"/>
    <property type="evidence" value="ECO:0007669"/>
    <property type="project" value="UniProtKB-KW"/>
</dbReference>
<keyword evidence="1" id="KW-0540">Nuclease</keyword>
<keyword evidence="8" id="KW-0808">Transferase</keyword>
<reference evidence="11" key="1">
    <citation type="journal article" date="2014" name="PLoS ONE">
        <title>Transcriptome-Based Identification of ABC Transporters in the Western Tarnished Plant Bug Lygus hesperus.</title>
        <authorList>
            <person name="Hull J.J."/>
            <person name="Chaney K."/>
            <person name="Geib S.M."/>
            <person name="Fabrick J.A."/>
            <person name="Brent C.S."/>
            <person name="Walsh D."/>
            <person name="Lavine L.C."/>
        </authorList>
    </citation>
    <scope>NUCLEOTIDE SEQUENCE</scope>
</reference>
<evidence type="ECO:0000256" key="2">
    <source>
        <dbReference type="ARBA" id="ARBA00022723"/>
    </source>
</evidence>
<dbReference type="GO" id="GO:0004519">
    <property type="term" value="F:endonuclease activity"/>
    <property type="evidence" value="ECO:0007669"/>
    <property type="project" value="UniProtKB-KW"/>
</dbReference>
<dbReference type="GO" id="GO:0006310">
    <property type="term" value="P:DNA recombination"/>
    <property type="evidence" value="ECO:0007669"/>
    <property type="project" value="UniProtKB-KW"/>
</dbReference>
<evidence type="ECO:0000256" key="7">
    <source>
        <dbReference type="ARBA" id="ARBA00022918"/>
    </source>
</evidence>
<keyword evidence="8" id="KW-0239">DNA-directed DNA polymerase</keyword>
<evidence type="ECO:0000256" key="1">
    <source>
        <dbReference type="ARBA" id="ARBA00022722"/>
    </source>
</evidence>
<dbReference type="PROSITE" id="PS50994">
    <property type="entry name" value="INTEGRASE"/>
    <property type="match status" value="1"/>
</dbReference>
<dbReference type="EMBL" id="GBHO01035462">
    <property type="protein sequence ID" value="JAG08142.1"/>
    <property type="molecule type" value="Transcribed_RNA"/>
</dbReference>
<gene>
    <name evidence="11" type="primary">POLX_51</name>
    <name evidence="11" type="ORF">CM83_1029</name>
</gene>
<dbReference type="InterPro" id="IPR012337">
    <property type="entry name" value="RNaseH-like_sf"/>
</dbReference>
<keyword evidence="8" id="KW-0548">Nucleotidyltransferase</keyword>
<evidence type="ECO:0000256" key="6">
    <source>
        <dbReference type="ARBA" id="ARBA00022908"/>
    </source>
</evidence>
<protein>
    <submittedName>
        <fullName evidence="11">Retrovirus-related Pol polyprotein from transposon TNT 1-94</fullName>
    </submittedName>
</protein>
<dbReference type="AlphaFoldDB" id="A0A0A9WI97"/>
<evidence type="ECO:0000256" key="8">
    <source>
        <dbReference type="ARBA" id="ARBA00022932"/>
    </source>
</evidence>
<dbReference type="Gene3D" id="3.30.420.10">
    <property type="entry name" value="Ribonuclease H-like superfamily/Ribonuclease H"/>
    <property type="match status" value="1"/>
</dbReference>
<organism evidence="11">
    <name type="scientific">Lygus hesperus</name>
    <name type="common">Western plant bug</name>
    <dbReference type="NCBI Taxonomy" id="30085"/>
    <lineage>
        <taxon>Eukaryota</taxon>
        <taxon>Metazoa</taxon>
        <taxon>Ecdysozoa</taxon>
        <taxon>Arthropoda</taxon>
        <taxon>Hexapoda</taxon>
        <taxon>Insecta</taxon>
        <taxon>Pterygota</taxon>
        <taxon>Neoptera</taxon>
        <taxon>Paraneoptera</taxon>
        <taxon>Hemiptera</taxon>
        <taxon>Heteroptera</taxon>
        <taxon>Panheteroptera</taxon>
        <taxon>Cimicomorpha</taxon>
        <taxon>Miridae</taxon>
        <taxon>Mirini</taxon>
        <taxon>Lygus</taxon>
    </lineage>
</organism>
<evidence type="ECO:0000313" key="11">
    <source>
        <dbReference type="EMBL" id="JAG08142.1"/>
    </source>
</evidence>
<feature type="domain" description="Integrase catalytic" evidence="10">
    <location>
        <begin position="124"/>
        <end position="250"/>
    </location>
</feature>
<dbReference type="GO" id="GO:0046872">
    <property type="term" value="F:metal ion binding"/>
    <property type="evidence" value="ECO:0007669"/>
    <property type="project" value="UniProtKB-KW"/>
</dbReference>
<proteinExistence type="predicted"/>
<dbReference type="PANTHER" id="PTHR42648:SF11">
    <property type="entry name" value="TRANSPOSON TY4-P GAG-POL POLYPROTEIN"/>
    <property type="match status" value="1"/>
</dbReference>
<keyword evidence="2" id="KW-0479">Metal-binding</keyword>
<dbReference type="InterPro" id="IPR025724">
    <property type="entry name" value="GAG-pre-integrase_dom"/>
</dbReference>
<accession>A0A0A9WI97</accession>
<dbReference type="GO" id="GO:0015074">
    <property type="term" value="P:DNA integration"/>
    <property type="evidence" value="ECO:0007669"/>
    <property type="project" value="UniProtKB-KW"/>
</dbReference>
<dbReference type="Pfam" id="PF13976">
    <property type="entry name" value="gag_pre-integrs"/>
    <property type="match status" value="1"/>
</dbReference>
<evidence type="ECO:0000256" key="9">
    <source>
        <dbReference type="ARBA" id="ARBA00023172"/>
    </source>
</evidence>
<sequence>DSGQKTEVDVKDTLYIPNAAANLLSVSKIVKNGNTIVFNKDGGQIYDENGFIFATAREENGIYCLNVTKPKNFVYFSPDKNALWHRRMDHLNPKGLEFLKLNSTGIDGITKMSGKCELCLMGKQTRFPFKSRGNRTERILDLIHSDLCGPMENKSIGGSSYFLTLIDDHSRYVKVFFLSNKSQVADCIMEFVRLVERQKEGKIKCFRTDNGTEYVNKRLESNFKETGIRHQKSCRYSPAQNGTAEKMNRT</sequence>
<dbReference type="InterPro" id="IPR039537">
    <property type="entry name" value="Retrotran_Ty1/copia-like"/>
</dbReference>
<reference evidence="11" key="2">
    <citation type="submission" date="2014-07" db="EMBL/GenBank/DDBJ databases">
        <authorList>
            <person name="Hull J."/>
        </authorList>
    </citation>
    <scope>NUCLEOTIDE SEQUENCE</scope>
</reference>
<evidence type="ECO:0000256" key="3">
    <source>
        <dbReference type="ARBA" id="ARBA00022759"/>
    </source>
</evidence>
<keyword evidence="9" id="KW-0233">DNA recombination</keyword>
<evidence type="ECO:0000256" key="4">
    <source>
        <dbReference type="ARBA" id="ARBA00022801"/>
    </source>
</evidence>
<evidence type="ECO:0000259" key="10">
    <source>
        <dbReference type="PROSITE" id="PS50994"/>
    </source>
</evidence>
<feature type="non-terminal residue" evidence="11">
    <location>
        <position position="250"/>
    </location>
</feature>
<dbReference type="GO" id="GO:0003676">
    <property type="term" value="F:nucleic acid binding"/>
    <property type="evidence" value="ECO:0007669"/>
    <property type="project" value="InterPro"/>
</dbReference>
<keyword evidence="3" id="KW-0255">Endonuclease</keyword>
<dbReference type="SUPFAM" id="SSF53098">
    <property type="entry name" value="Ribonuclease H-like"/>
    <property type="match status" value="1"/>
</dbReference>
<keyword evidence="4" id="KW-0378">Hydrolase</keyword>
<keyword evidence="5" id="KW-0460">Magnesium</keyword>
<dbReference type="Pfam" id="PF00665">
    <property type="entry name" value="rve"/>
    <property type="match status" value="1"/>
</dbReference>
<dbReference type="InterPro" id="IPR001584">
    <property type="entry name" value="Integrase_cat-core"/>
</dbReference>
<keyword evidence="7" id="KW-0695">RNA-directed DNA polymerase</keyword>
<keyword evidence="6" id="KW-0229">DNA integration</keyword>
<name>A0A0A9WI97_LYGHE</name>
<dbReference type="InterPro" id="IPR036397">
    <property type="entry name" value="RNaseH_sf"/>
</dbReference>
<dbReference type="PANTHER" id="PTHR42648">
    <property type="entry name" value="TRANSPOSASE, PUTATIVE-RELATED"/>
    <property type="match status" value="1"/>
</dbReference>
<feature type="non-terminal residue" evidence="11">
    <location>
        <position position="1"/>
    </location>
</feature>
<dbReference type="GO" id="GO:0003887">
    <property type="term" value="F:DNA-directed DNA polymerase activity"/>
    <property type="evidence" value="ECO:0007669"/>
    <property type="project" value="UniProtKB-KW"/>
</dbReference>
<dbReference type="GO" id="GO:0016787">
    <property type="term" value="F:hydrolase activity"/>
    <property type="evidence" value="ECO:0007669"/>
    <property type="project" value="UniProtKB-KW"/>
</dbReference>
<evidence type="ECO:0000256" key="5">
    <source>
        <dbReference type="ARBA" id="ARBA00022842"/>
    </source>
</evidence>